<feature type="compositionally biased region" description="Polar residues" evidence="1">
    <location>
        <begin position="143"/>
        <end position="160"/>
    </location>
</feature>
<feature type="region of interest" description="Disordered" evidence="1">
    <location>
        <begin position="143"/>
        <end position="162"/>
    </location>
</feature>
<organism evidence="2 3">
    <name type="scientific">Trapa incisa</name>
    <dbReference type="NCBI Taxonomy" id="236973"/>
    <lineage>
        <taxon>Eukaryota</taxon>
        <taxon>Viridiplantae</taxon>
        <taxon>Streptophyta</taxon>
        <taxon>Embryophyta</taxon>
        <taxon>Tracheophyta</taxon>
        <taxon>Spermatophyta</taxon>
        <taxon>Magnoliopsida</taxon>
        <taxon>eudicotyledons</taxon>
        <taxon>Gunneridae</taxon>
        <taxon>Pentapetalae</taxon>
        <taxon>rosids</taxon>
        <taxon>malvids</taxon>
        <taxon>Myrtales</taxon>
        <taxon>Lythraceae</taxon>
        <taxon>Trapa</taxon>
    </lineage>
</organism>
<dbReference type="Proteomes" id="UP001345219">
    <property type="component" value="Chromosome 22"/>
</dbReference>
<accession>A0AAN7KUH7</accession>
<feature type="compositionally biased region" description="Low complexity" evidence="1">
    <location>
        <begin position="1"/>
        <end position="20"/>
    </location>
</feature>
<evidence type="ECO:0000313" key="3">
    <source>
        <dbReference type="Proteomes" id="UP001345219"/>
    </source>
</evidence>
<feature type="region of interest" description="Disordered" evidence="1">
    <location>
        <begin position="82"/>
        <end position="108"/>
    </location>
</feature>
<feature type="region of interest" description="Disordered" evidence="1">
    <location>
        <begin position="1"/>
        <end position="32"/>
    </location>
</feature>
<dbReference type="EMBL" id="JAXIOK010000004">
    <property type="protein sequence ID" value="KAK4773682.1"/>
    <property type="molecule type" value="Genomic_DNA"/>
</dbReference>
<evidence type="ECO:0000313" key="2">
    <source>
        <dbReference type="EMBL" id="KAK4773682.1"/>
    </source>
</evidence>
<dbReference type="PANTHER" id="PTHR33356">
    <property type="entry name" value="TIP41-LIKE PROTEIN"/>
    <property type="match status" value="1"/>
</dbReference>
<reference evidence="2 3" key="1">
    <citation type="journal article" date="2023" name="Hortic Res">
        <title>Pangenome of water caltrop reveals structural variations and asymmetric subgenome divergence after allopolyploidization.</title>
        <authorList>
            <person name="Zhang X."/>
            <person name="Chen Y."/>
            <person name="Wang L."/>
            <person name="Yuan Y."/>
            <person name="Fang M."/>
            <person name="Shi L."/>
            <person name="Lu R."/>
            <person name="Comes H.P."/>
            <person name="Ma Y."/>
            <person name="Chen Y."/>
            <person name="Huang G."/>
            <person name="Zhou Y."/>
            <person name="Zheng Z."/>
            <person name="Qiu Y."/>
        </authorList>
    </citation>
    <scope>NUCLEOTIDE SEQUENCE [LARGE SCALE GENOMIC DNA]</scope>
    <source>
        <tissue evidence="2">Roots</tissue>
    </source>
</reference>
<dbReference type="AlphaFoldDB" id="A0AAN7KUH7"/>
<keyword evidence="3" id="KW-1185">Reference proteome</keyword>
<gene>
    <name evidence="2" type="ORF">SAY87_028701</name>
</gene>
<comment type="caution">
    <text evidence="2">The sequence shown here is derived from an EMBL/GenBank/DDBJ whole genome shotgun (WGS) entry which is preliminary data.</text>
</comment>
<name>A0AAN7KUH7_9MYRT</name>
<sequence>MISSESWSLDSSSSIPPSSENGGGGDEYQDVEMDFTAELTRRMAQFMLQEDEDEEIPLPSIGLFSEHYQSFSDFGGGFVGSNASWSSGDSPPLTPSTVPEADSDHGGEPYDMINRFQKTNLSKKGGYPRKNKTPSAQAMLQFSHHQNQVRRSNPATTSEDVSPRRMQLNFLPAPRMTGGWSHQRNQRTQQVLGSGMHVIFLRGPAYRSGSAGTGVFLPQGACSSTESRKQVRCSTALIPARVVKALMTHFQRAGSQQQQWTGTAGNFPASQILANLFSPVHSTFCICADGRSGSQFRQKSRSPAAPVRNNNKDINLPQEWMY</sequence>
<evidence type="ECO:0000256" key="1">
    <source>
        <dbReference type="SAM" id="MobiDB-lite"/>
    </source>
</evidence>
<protein>
    <submittedName>
        <fullName evidence="2">Uncharacterized protein</fullName>
    </submittedName>
</protein>
<proteinExistence type="predicted"/>
<dbReference type="PANTHER" id="PTHR33356:SF16">
    <property type="entry name" value="G PATCH DOMAIN PROTEIN"/>
    <property type="match status" value="1"/>
</dbReference>